<evidence type="ECO:0000259" key="2">
    <source>
        <dbReference type="Pfam" id="PF00534"/>
    </source>
</evidence>
<dbReference type="Pfam" id="PF13439">
    <property type="entry name" value="Glyco_transf_4"/>
    <property type="match status" value="1"/>
</dbReference>
<dbReference type="SUPFAM" id="SSF53756">
    <property type="entry name" value="UDP-Glycosyltransferase/glycogen phosphorylase"/>
    <property type="match status" value="1"/>
</dbReference>
<evidence type="ECO:0000313" key="5">
    <source>
        <dbReference type="Proteomes" id="UP001386437"/>
    </source>
</evidence>
<dbReference type="InterPro" id="IPR028098">
    <property type="entry name" value="Glyco_trans_4-like_N"/>
</dbReference>
<proteinExistence type="predicted"/>
<dbReference type="InterPro" id="IPR050194">
    <property type="entry name" value="Glycosyltransferase_grp1"/>
</dbReference>
<name>A0ABU8J525_9BURK</name>
<dbReference type="EMBL" id="JACFYJ010000131">
    <property type="protein sequence ID" value="MEI6002774.1"/>
    <property type="molecule type" value="Genomic_DNA"/>
</dbReference>
<dbReference type="Gene3D" id="3.40.50.2000">
    <property type="entry name" value="Glycogen Phosphorylase B"/>
    <property type="match status" value="2"/>
</dbReference>
<dbReference type="RefSeq" id="WP_336602376.1">
    <property type="nucleotide sequence ID" value="NZ_JACFYJ010000131.1"/>
</dbReference>
<protein>
    <submittedName>
        <fullName evidence="4">Glycosyltransferase</fullName>
    </submittedName>
</protein>
<evidence type="ECO:0000259" key="3">
    <source>
        <dbReference type="Pfam" id="PF13439"/>
    </source>
</evidence>
<accession>A0ABU8J525</accession>
<dbReference type="PANTHER" id="PTHR45947">
    <property type="entry name" value="SULFOQUINOVOSYL TRANSFERASE SQD2"/>
    <property type="match status" value="1"/>
</dbReference>
<dbReference type="Proteomes" id="UP001386437">
    <property type="component" value="Unassembled WGS sequence"/>
</dbReference>
<sequence length="392" mass="42693">MRILYTNFHRHHGGGHDTYLLCLIAALAHEHAITVAVPGSSRLYGLASKIPGVQVASIDYSTRGGKWWHKFSQLRRLICRGNFDVVHVNGSADHRLVMLATSAARKRPRIVFTKHNDYSARSAGNLLRAWLATDHVIAVSDFVASNLVRSPYRRRQITTIRHGIDHDRFAPTSRDDVGAIRARYFGAAHRGKVVLGSTAGTSYEKGWLDLLTAISHLPSPERNSFLVIIAGSMPTEDLRLRVEKMGLTTQVVFTGLLDDVRPVLSASDVAFVLSHRETLSYACREAMAMGLPVLISQSGGLPENVKEGVDGWIVPVRDPHAIAAVLKRILRDPAGVGVMGCAARVKSQSEFGLTPFVAATLAVYGAAPPSSERRMPSVSMGNESLGQVVPSR</sequence>
<feature type="domain" description="Glycosyltransferase subfamily 4-like N-terminal" evidence="3">
    <location>
        <begin position="14"/>
        <end position="168"/>
    </location>
</feature>
<keyword evidence="5" id="KW-1185">Reference proteome</keyword>
<evidence type="ECO:0000313" key="4">
    <source>
        <dbReference type="EMBL" id="MEI6002774.1"/>
    </source>
</evidence>
<comment type="caution">
    <text evidence="4">The sequence shown here is derived from an EMBL/GenBank/DDBJ whole genome shotgun (WGS) entry which is preliminary data.</text>
</comment>
<evidence type="ECO:0000256" key="1">
    <source>
        <dbReference type="SAM" id="MobiDB-lite"/>
    </source>
</evidence>
<reference evidence="4 5" key="1">
    <citation type="journal article" date="2022" name="Arch. Microbiol.">
        <title>Paraburkholderia bengalensis sp. nov. isolated from roots of Oryza sativa, IR64.</title>
        <authorList>
            <person name="Nag P."/>
            <person name="Mondal N."/>
            <person name="Sarkar J."/>
            <person name="Das S."/>
        </authorList>
    </citation>
    <scope>NUCLEOTIDE SEQUENCE [LARGE SCALE GENOMIC DNA]</scope>
    <source>
        <strain evidence="4 5">IR64_4_BI</strain>
    </source>
</reference>
<feature type="domain" description="Glycosyl transferase family 1" evidence="2">
    <location>
        <begin position="197"/>
        <end position="333"/>
    </location>
</feature>
<dbReference type="InterPro" id="IPR001296">
    <property type="entry name" value="Glyco_trans_1"/>
</dbReference>
<gene>
    <name evidence="4" type="ORF">H3V53_38475</name>
</gene>
<dbReference type="Pfam" id="PF00534">
    <property type="entry name" value="Glycos_transf_1"/>
    <property type="match status" value="1"/>
</dbReference>
<organism evidence="4 5">
    <name type="scientific">Paraburkholderia bengalensis</name>
    <dbReference type="NCBI Taxonomy" id="2747562"/>
    <lineage>
        <taxon>Bacteria</taxon>
        <taxon>Pseudomonadati</taxon>
        <taxon>Pseudomonadota</taxon>
        <taxon>Betaproteobacteria</taxon>
        <taxon>Burkholderiales</taxon>
        <taxon>Burkholderiaceae</taxon>
        <taxon>Paraburkholderia</taxon>
    </lineage>
</organism>
<feature type="region of interest" description="Disordered" evidence="1">
    <location>
        <begin position="370"/>
        <end position="392"/>
    </location>
</feature>
<dbReference type="PANTHER" id="PTHR45947:SF3">
    <property type="entry name" value="SULFOQUINOVOSYL TRANSFERASE SQD2"/>
    <property type="match status" value="1"/>
</dbReference>